<reference evidence="1 2" key="1">
    <citation type="submission" date="2020-04" db="EMBL/GenBank/DDBJ databases">
        <title>Sphingobium sp. AR-3-1 isolated from Arctic soil.</title>
        <authorList>
            <person name="Dahal R.H."/>
            <person name="Chaudhary D.K."/>
        </authorList>
    </citation>
    <scope>NUCLEOTIDE SEQUENCE [LARGE SCALE GENOMIC DNA]</scope>
    <source>
        <strain evidence="1 2">AR-3-1</strain>
    </source>
</reference>
<organism evidence="1 2">
    <name type="scientific">Sphingobium psychrophilum</name>
    <dbReference type="NCBI Taxonomy" id="2728834"/>
    <lineage>
        <taxon>Bacteria</taxon>
        <taxon>Pseudomonadati</taxon>
        <taxon>Pseudomonadota</taxon>
        <taxon>Alphaproteobacteria</taxon>
        <taxon>Sphingomonadales</taxon>
        <taxon>Sphingomonadaceae</taxon>
        <taxon>Sphingobium</taxon>
    </lineage>
</organism>
<dbReference type="Proteomes" id="UP000519023">
    <property type="component" value="Unassembled WGS sequence"/>
</dbReference>
<accession>A0A7X9WUZ7</accession>
<keyword evidence="2" id="KW-1185">Reference proteome</keyword>
<sequence length="60" mass="6530">MKEFVTQTNIERFENLLASETDACKATTLRGLLAVEKAKAVAARRSEPGDIRVISAVPVI</sequence>
<protein>
    <submittedName>
        <fullName evidence="1">Uncharacterized protein</fullName>
    </submittedName>
</protein>
<comment type="caution">
    <text evidence="1">The sequence shown here is derived from an EMBL/GenBank/DDBJ whole genome shotgun (WGS) entry which is preliminary data.</text>
</comment>
<dbReference type="AlphaFoldDB" id="A0A7X9WUZ7"/>
<proteinExistence type="predicted"/>
<evidence type="ECO:0000313" key="2">
    <source>
        <dbReference type="Proteomes" id="UP000519023"/>
    </source>
</evidence>
<dbReference type="EMBL" id="JABBFV010000005">
    <property type="protein sequence ID" value="NML10340.1"/>
    <property type="molecule type" value="Genomic_DNA"/>
</dbReference>
<name>A0A7X9WUZ7_9SPHN</name>
<gene>
    <name evidence="1" type="ORF">HHL08_09280</name>
</gene>
<evidence type="ECO:0000313" key="1">
    <source>
        <dbReference type="EMBL" id="NML10340.1"/>
    </source>
</evidence>
<dbReference type="RefSeq" id="WP_043151069.1">
    <property type="nucleotide sequence ID" value="NZ_JABBFV010000005.1"/>
</dbReference>